<keyword evidence="5 8" id="KW-1133">Transmembrane helix</keyword>
<proteinExistence type="inferred from homology"/>
<dbReference type="InterPro" id="IPR036179">
    <property type="entry name" value="Ig-like_dom_sf"/>
</dbReference>
<dbReference type="GO" id="GO:0016020">
    <property type="term" value="C:membrane"/>
    <property type="evidence" value="ECO:0007669"/>
    <property type="project" value="UniProtKB-SubCell"/>
</dbReference>
<sequence length="502" mass="57971">MYRFQIGLLFTLLIRLCFSRLGEIPFDRPLGVKEIFNKNDKTVKMYPPRDDLEYPGTDELKLLKVADLWDTYYKCLSKKMDDYKKVKPIIIQIMEGQFTSMKCPICVRPFEGYEHIEWRYKPLTSNTNDPEEPEYLDLTPEMILTRKKTLKIYNAMVGYSGLYICYYGSNPVSIYILEVKDQDIVTLREPPKGNDTIELPDKTNMTVYYSWSEWTECSECETVGKKFKYGICMAMAEDNEKDKPVVPAAFAGEWRRRRKRRRRLQKKRQDYYPDTAVLYMEKTNVVPNILRKFGTGIPCSSHILPEAYKSLVMQLEIPPALAIVELCKVSCPDSIIFETLDRKGRIIERVNNTAGIFSADQALPLLPPQVERLTKIVEFGTDIILQCPGNLLANIPIKWMIDKATVIPEIATNISEGRLSIDILNKLHISHLRLIDSRTYSCWQRGKLVGTVRVAVIKNLRLAFDHHVLLLTMLSIASSILYVGIKVIKREIIMKKRAKLTT</sequence>
<evidence type="ECO:0000256" key="7">
    <source>
        <dbReference type="ARBA" id="ARBA00023180"/>
    </source>
</evidence>
<comment type="caution">
    <text evidence="11">The sequence shown here is derived from an EMBL/GenBank/DDBJ whole genome shotgun (WGS) entry which is preliminary data.</text>
</comment>
<keyword evidence="3 8" id="KW-0812">Transmembrane</keyword>
<dbReference type="PROSITE" id="PS50835">
    <property type="entry name" value="IG_LIKE"/>
    <property type="match status" value="1"/>
</dbReference>
<dbReference type="EMBL" id="JARGDH010000001">
    <property type="protein sequence ID" value="KAL0278490.1"/>
    <property type="molecule type" value="Genomic_DNA"/>
</dbReference>
<evidence type="ECO:0000256" key="2">
    <source>
        <dbReference type="ARBA" id="ARBA00008727"/>
    </source>
</evidence>
<keyword evidence="6 8" id="KW-0472">Membrane</keyword>
<comment type="subcellular location">
    <subcellularLocation>
        <location evidence="1">Membrane</location>
        <topology evidence="1">Single-pass type I membrane protein</topology>
    </subcellularLocation>
</comment>
<feature type="transmembrane region" description="Helical" evidence="8">
    <location>
        <begin position="468"/>
        <end position="488"/>
    </location>
</feature>
<keyword evidence="7" id="KW-0325">Glycoprotein</keyword>
<dbReference type="AlphaFoldDB" id="A0AAW2I8M6"/>
<evidence type="ECO:0000256" key="8">
    <source>
        <dbReference type="SAM" id="Phobius"/>
    </source>
</evidence>
<evidence type="ECO:0000256" key="3">
    <source>
        <dbReference type="ARBA" id="ARBA00022692"/>
    </source>
</evidence>
<dbReference type="PANTHER" id="PTHR32178:SF6">
    <property type="entry name" value="IG-LIKE DOMAIN-CONTAINING PROTEIN"/>
    <property type="match status" value="1"/>
</dbReference>
<comment type="similarity">
    <text evidence="2">Belongs to the FAM187 family.</text>
</comment>
<dbReference type="InterPro" id="IPR007110">
    <property type="entry name" value="Ig-like_dom"/>
</dbReference>
<evidence type="ECO:0000259" key="10">
    <source>
        <dbReference type="PROSITE" id="PS50835"/>
    </source>
</evidence>
<dbReference type="SUPFAM" id="SSF48726">
    <property type="entry name" value="Immunoglobulin"/>
    <property type="match status" value="1"/>
</dbReference>
<organism evidence="11">
    <name type="scientific">Menopon gallinae</name>
    <name type="common">poultry shaft louse</name>
    <dbReference type="NCBI Taxonomy" id="328185"/>
    <lineage>
        <taxon>Eukaryota</taxon>
        <taxon>Metazoa</taxon>
        <taxon>Ecdysozoa</taxon>
        <taxon>Arthropoda</taxon>
        <taxon>Hexapoda</taxon>
        <taxon>Insecta</taxon>
        <taxon>Pterygota</taxon>
        <taxon>Neoptera</taxon>
        <taxon>Paraneoptera</taxon>
        <taxon>Psocodea</taxon>
        <taxon>Troctomorpha</taxon>
        <taxon>Phthiraptera</taxon>
        <taxon>Amblycera</taxon>
        <taxon>Menoponidae</taxon>
        <taxon>Menopon</taxon>
    </lineage>
</organism>
<evidence type="ECO:0000256" key="5">
    <source>
        <dbReference type="ARBA" id="ARBA00022989"/>
    </source>
</evidence>
<protein>
    <recommendedName>
        <fullName evidence="10">Ig-like domain-containing protein</fullName>
    </recommendedName>
</protein>
<feature type="signal peptide" evidence="9">
    <location>
        <begin position="1"/>
        <end position="19"/>
    </location>
</feature>
<evidence type="ECO:0000256" key="4">
    <source>
        <dbReference type="ARBA" id="ARBA00022729"/>
    </source>
</evidence>
<reference evidence="11" key="1">
    <citation type="journal article" date="2024" name="Gigascience">
        <title>Chromosome-level genome of the poultry shaft louse Menopon gallinae provides insight into the host-switching and adaptive evolution of parasitic lice.</title>
        <authorList>
            <person name="Xu Y."/>
            <person name="Ma L."/>
            <person name="Liu S."/>
            <person name="Liang Y."/>
            <person name="Liu Q."/>
            <person name="He Z."/>
            <person name="Tian L."/>
            <person name="Duan Y."/>
            <person name="Cai W."/>
            <person name="Li H."/>
            <person name="Song F."/>
        </authorList>
    </citation>
    <scope>NUCLEOTIDE SEQUENCE</scope>
    <source>
        <strain evidence="11">Cailab_2023a</strain>
    </source>
</reference>
<gene>
    <name evidence="11" type="ORF">PYX00_000306</name>
</gene>
<evidence type="ECO:0000313" key="11">
    <source>
        <dbReference type="EMBL" id="KAL0278490.1"/>
    </source>
</evidence>
<dbReference type="InterPro" id="IPR039311">
    <property type="entry name" value="FAM187A/B"/>
</dbReference>
<keyword evidence="4 9" id="KW-0732">Signal</keyword>
<evidence type="ECO:0000256" key="9">
    <source>
        <dbReference type="SAM" id="SignalP"/>
    </source>
</evidence>
<evidence type="ECO:0000256" key="1">
    <source>
        <dbReference type="ARBA" id="ARBA00004479"/>
    </source>
</evidence>
<dbReference type="PANTHER" id="PTHR32178">
    <property type="entry name" value="FAM187"/>
    <property type="match status" value="1"/>
</dbReference>
<feature type="chain" id="PRO_5043833948" description="Ig-like domain-containing protein" evidence="9">
    <location>
        <begin position="20"/>
        <end position="502"/>
    </location>
</feature>
<feature type="domain" description="Ig-like" evidence="10">
    <location>
        <begin position="368"/>
        <end position="442"/>
    </location>
</feature>
<name>A0AAW2I8M6_9NEOP</name>
<accession>A0AAW2I8M6</accession>
<evidence type="ECO:0000256" key="6">
    <source>
        <dbReference type="ARBA" id="ARBA00023136"/>
    </source>
</evidence>